<evidence type="ECO:0000313" key="4">
    <source>
        <dbReference type="Proteomes" id="UP000543642"/>
    </source>
</evidence>
<dbReference type="Proteomes" id="UP000543642">
    <property type="component" value="Unassembled WGS sequence"/>
</dbReference>
<name>A0A7W8H7H1_9FIRM</name>
<feature type="domain" description="HD" evidence="2">
    <location>
        <begin position="160"/>
        <end position="280"/>
    </location>
</feature>
<dbReference type="PROSITE" id="PS51831">
    <property type="entry name" value="HD"/>
    <property type="match status" value="1"/>
</dbReference>
<evidence type="ECO:0000259" key="2">
    <source>
        <dbReference type="PROSITE" id="PS51831"/>
    </source>
</evidence>
<evidence type="ECO:0000313" key="3">
    <source>
        <dbReference type="EMBL" id="MBB5263316.1"/>
    </source>
</evidence>
<gene>
    <name evidence="3" type="ORF">HNP82_000410</name>
</gene>
<keyword evidence="4" id="KW-1185">Reference proteome</keyword>
<comment type="caution">
    <text evidence="3">The sequence shown here is derived from an EMBL/GenBank/DDBJ whole genome shotgun (WGS) entry which is preliminary data.</text>
</comment>
<dbReference type="Pfam" id="PF01966">
    <property type="entry name" value="HD"/>
    <property type="match status" value="1"/>
</dbReference>
<dbReference type="SMART" id="SM00471">
    <property type="entry name" value="HDc"/>
    <property type="match status" value="1"/>
</dbReference>
<dbReference type="NCBIfam" id="TIGR00277">
    <property type="entry name" value="HDIG"/>
    <property type="match status" value="1"/>
</dbReference>
<reference evidence="3 4" key="1">
    <citation type="submission" date="2020-08" db="EMBL/GenBank/DDBJ databases">
        <title>Genomic Encyclopedia of Type Strains, Phase IV (KMG-IV): sequencing the most valuable type-strain genomes for metagenomic binning, comparative biology and taxonomic classification.</title>
        <authorList>
            <person name="Goeker M."/>
        </authorList>
    </citation>
    <scope>NUCLEOTIDE SEQUENCE [LARGE SCALE GENOMIC DNA]</scope>
    <source>
        <strain evidence="3 4">DSM 106146</strain>
    </source>
</reference>
<dbReference type="CDD" id="cd04492">
    <property type="entry name" value="YhaM_OBF_like"/>
    <property type="match status" value="1"/>
</dbReference>
<dbReference type="GO" id="GO:0031125">
    <property type="term" value="P:rRNA 3'-end processing"/>
    <property type="evidence" value="ECO:0007669"/>
    <property type="project" value="TreeGrafter"/>
</dbReference>
<dbReference type="Gene3D" id="2.40.50.140">
    <property type="entry name" value="Nucleic acid-binding proteins"/>
    <property type="match status" value="1"/>
</dbReference>
<dbReference type="InterPro" id="IPR050798">
    <property type="entry name" value="YhaM_exoribonuc/phosphodiest"/>
</dbReference>
<dbReference type="SUPFAM" id="SSF109604">
    <property type="entry name" value="HD-domain/PDEase-like"/>
    <property type="match status" value="1"/>
</dbReference>
<dbReference type="InterPro" id="IPR012340">
    <property type="entry name" value="NA-bd_OB-fold"/>
</dbReference>
<protein>
    <submittedName>
        <fullName evidence="3">3'-5' exoribonuclease</fullName>
        <ecNumber evidence="3">3.1.-.-</ecNumber>
    </submittedName>
</protein>
<dbReference type="InterPro" id="IPR003607">
    <property type="entry name" value="HD/PDEase_dom"/>
</dbReference>
<dbReference type="PANTHER" id="PTHR37294:SF1">
    <property type="entry name" value="3'-5' EXORIBONUCLEASE YHAM"/>
    <property type="match status" value="1"/>
</dbReference>
<dbReference type="RefSeq" id="WP_183770912.1">
    <property type="nucleotide sequence ID" value="NZ_CAWVEG010000069.1"/>
</dbReference>
<sequence length="316" mass="36090">MKFIETFREGENISDIYLCKSKQTMKTKAGKTYYSLILQDKTGTIDTKVWEISGGIEHFEALDFIKVDGQVTSFQGALQLNARRIRRVQEMEYNPQDYMPTSQYKVEDMYKELTAFISGIKEPHLKALAESYFIKDKEFIQSFVRHSAAKSVHHGFVGGLLEHTLSVMKLCDFYCTRYAMLNRDLLMTAALFHDIGKTKELSLFPANDYTDAGQLIGHIVIGVEMIHDRIREIPGFPQVLENELKHCIVAHHGELEYGSPKKPALMEAMALNLADNTDAKMQTMTEIFKAAGDNMEWLGFNRILDSNVRRTSKPNQ</sequence>
<proteinExistence type="predicted"/>
<dbReference type="Gene3D" id="1.10.3210.10">
    <property type="entry name" value="Hypothetical protein af1432"/>
    <property type="match status" value="1"/>
</dbReference>
<dbReference type="InterPro" id="IPR006675">
    <property type="entry name" value="HDIG_dom"/>
</dbReference>
<organism evidence="3 4">
    <name type="scientific">Catenibacillus scindens</name>
    <dbReference type="NCBI Taxonomy" id="673271"/>
    <lineage>
        <taxon>Bacteria</taxon>
        <taxon>Bacillati</taxon>
        <taxon>Bacillota</taxon>
        <taxon>Clostridia</taxon>
        <taxon>Lachnospirales</taxon>
        <taxon>Lachnospiraceae</taxon>
        <taxon>Catenibacillus</taxon>
    </lineage>
</organism>
<evidence type="ECO:0000256" key="1">
    <source>
        <dbReference type="ARBA" id="ARBA00022801"/>
    </source>
</evidence>
<dbReference type="EC" id="3.1.-.-" evidence="3"/>
<dbReference type="EMBL" id="JACHFW010000001">
    <property type="protein sequence ID" value="MBB5263316.1"/>
    <property type="molecule type" value="Genomic_DNA"/>
</dbReference>
<accession>A0A7W8H7H1</accession>
<dbReference type="PANTHER" id="PTHR37294">
    <property type="entry name" value="3'-5' EXORIBONUCLEASE YHAM"/>
    <property type="match status" value="1"/>
</dbReference>
<dbReference type="GO" id="GO:0016787">
    <property type="term" value="F:hydrolase activity"/>
    <property type="evidence" value="ECO:0007669"/>
    <property type="project" value="UniProtKB-KW"/>
</dbReference>
<dbReference type="CDD" id="cd00077">
    <property type="entry name" value="HDc"/>
    <property type="match status" value="1"/>
</dbReference>
<dbReference type="AlphaFoldDB" id="A0A7W8H7H1"/>
<dbReference type="InterPro" id="IPR006674">
    <property type="entry name" value="HD_domain"/>
</dbReference>
<keyword evidence="1 3" id="KW-0378">Hydrolase</keyword>